<keyword evidence="6" id="KW-0133">Cell shape</keyword>
<dbReference type="GO" id="GO:0071972">
    <property type="term" value="F:peptidoglycan L,D-transpeptidase activity"/>
    <property type="evidence" value="ECO:0007669"/>
    <property type="project" value="TreeGrafter"/>
</dbReference>
<dbReference type="AlphaFoldDB" id="A0A0M6WIU0"/>
<dbReference type="Gene3D" id="3.40.710.10">
    <property type="entry name" value="DD-peptidase/beta-lactamase superfamily"/>
    <property type="match status" value="1"/>
</dbReference>
<comment type="subcellular location">
    <subcellularLocation>
        <location evidence="2">Cell membrane</location>
    </subcellularLocation>
    <subcellularLocation>
        <location evidence="1">Membrane</location>
        <topology evidence="1">Single-pass membrane protein</topology>
    </subcellularLocation>
</comment>
<dbReference type="InterPro" id="IPR036138">
    <property type="entry name" value="PBP_dimer_sf"/>
</dbReference>
<keyword evidence="14" id="KW-0808">Transferase</keyword>
<evidence type="ECO:0000256" key="2">
    <source>
        <dbReference type="ARBA" id="ARBA00004236"/>
    </source>
</evidence>
<dbReference type="Gene3D" id="3.30.1390.30">
    <property type="entry name" value="Penicillin-binding protein 2a, domain 3"/>
    <property type="match status" value="1"/>
</dbReference>
<dbReference type="InterPro" id="IPR001460">
    <property type="entry name" value="PCN-bd_Tpept"/>
</dbReference>
<dbReference type="GO" id="GO:0009252">
    <property type="term" value="P:peptidoglycan biosynthetic process"/>
    <property type="evidence" value="ECO:0007669"/>
    <property type="project" value="UniProtKB-KW"/>
</dbReference>
<keyword evidence="9 11" id="KW-0472">Membrane</keyword>
<evidence type="ECO:0000256" key="9">
    <source>
        <dbReference type="ARBA" id="ARBA00023136"/>
    </source>
</evidence>
<evidence type="ECO:0000256" key="5">
    <source>
        <dbReference type="ARBA" id="ARBA00022692"/>
    </source>
</evidence>
<dbReference type="Proteomes" id="UP000049472">
    <property type="component" value="Unassembled WGS sequence"/>
</dbReference>
<name>A0A0M6WIU0_9FIRM</name>
<organism evidence="14 15">
    <name type="scientific">Agathobacter rectalis</name>
    <dbReference type="NCBI Taxonomy" id="39491"/>
    <lineage>
        <taxon>Bacteria</taxon>
        <taxon>Bacillati</taxon>
        <taxon>Bacillota</taxon>
        <taxon>Clostridia</taxon>
        <taxon>Lachnospirales</taxon>
        <taxon>Lachnospiraceae</taxon>
        <taxon>Agathobacter</taxon>
    </lineage>
</organism>
<keyword evidence="15" id="KW-1185">Reference proteome</keyword>
<dbReference type="SUPFAM" id="SSF56519">
    <property type="entry name" value="Penicillin binding protein dimerisation domain"/>
    <property type="match status" value="1"/>
</dbReference>
<evidence type="ECO:0000256" key="8">
    <source>
        <dbReference type="ARBA" id="ARBA00022989"/>
    </source>
</evidence>
<protein>
    <submittedName>
        <fullName evidence="14">Peptidoglycan glycosyltransferase</fullName>
    </submittedName>
</protein>
<evidence type="ECO:0000259" key="12">
    <source>
        <dbReference type="Pfam" id="PF00905"/>
    </source>
</evidence>
<keyword evidence="7" id="KW-0573">Peptidoglycan synthesis</keyword>
<evidence type="ECO:0000313" key="15">
    <source>
        <dbReference type="Proteomes" id="UP000049472"/>
    </source>
</evidence>
<evidence type="ECO:0000256" key="10">
    <source>
        <dbReference type="ARBA" id="ARBA00023316"/>
    </source>
</evidence>
<dbReference type="PANTHER" id="PTHR30627:SF2">
    <property type="entry name" value="PEPTIDOGLYCAN D,D-TRANSPEPTIDASE MRDA"/>
    <property type="match status" value="1"/>
</dbReference>
<dbReference type="RefSeq" id="WP_055061645.1">
    <property type="nucleotide sequence ID" value="NZ_CVRQ01000018.1"/>
</dbReference>
<evidence type="ECO:0000256" key="4">
    <source>
        <dbReference type="ARBA" id="ARBA00022475"/>
    </source>
</evidence>
<dbReference type="InterPro" id="IPR005311">
    <property type="entry name" value="PBP_dimer"/>
</dbReference>
<feature type="domain" description="Penicillin-binding protein dimerisation" evidence="13">
    <location>
        <begin position="60"/>
        <end position="325"/>
    </location>
</feature>
<evidence type="ECO:0000256" key="6">
    <source>
        <dbReference type="ARBA" id="ARBA00022960"/>
    </source>
</evidence>
<evidence type="ECO:0000256" key="7">
    <source>
        <dbReference type="ARBA" id="ARBA00022984"/>
    </source>
</evidence>
<dbReference type="SUPFAM" id="SSF56601">
    <property type="entry name" value="beta-lactamase/transpeptidase-like"/>
    <property type="match status" value="1"/>
</dbReference>
<dbReference type="GO" id="GO:0016740">
    <property type="term" value="F:transferase activity"/>
    <property type="evidence" value="ECO:0007669"/>
    <property type="project" value="UniProtKB-KW"/>
</dbReference>
<dbReference type="GO" id="GO:0008360">
    <property type="term" value="P:regulation of cell shape"/>
    <property type="evidence" value="ECO:0007669"/>
    <property type="project" value="UniProtKB-KW"/>
</dbReference>
<dbReference type="EMBL" id="CVRQ01000018">
    <property type="protein sequence ID" value="CRL36677.1"/>
    <property type="molecule type" value="Genomic_DNA"/>
</dbReference>
<reference evidence="15" key="1">
    <citation type="submission" date="2015-05" db="EMBL/GenBank/DDBJ databases">
        <authorList>
            <consortium name="Pathogen Informatics"/>
        </authorList>
    </citation>
    <scope>NUCLEOTIDE SEQUENCE [LARGE SCALE GENOMIC DNA]</scope>
    <source>
        <strain evidence="15">T1-815</strain>
    </source>
</reference>
<dbReference type="PANTHER" id="PTHR30627">
    <property type="entry name" value="PEPTIDOGLYCAN D,D-TRANSPEPTIDASE"/>
    <property type="match status" value="1"/>
</dbReference>
<feature type="transmembrane region" description="Helical" evidence="11">
    <location>
        <begin position="12"/>
        <end position="32"/>
    </location>
</feature>
<keyword evidence="10" id="KW-0961">Cell wall biogenesis/degradation</keyword>
<keyword evidence="5 11" id="KW-0812">Transmembrane</keyword>
<dbReference type="Pfam" id="PF03717">
    <property type="entry name" value="PBP_dimer"/>
    <property type="match status" value="1"/>
</dbReference>
<feature type="domain" description="Penicillin-binding protein transpeptidase" evidence="12">
    <location>
        <begin position="593"/>
        <end position="910"/>
    </location>
</feature>
<keyword evidence="8 11" id="KW-1133">Transmembrane helix</keyword>
<dbReference type="InterPro" id="IPR050515">
    <property type="entry name" value="Beta-lactam/transpept"/>
</dbReference>
<dbReference type="GO" id="GO:0071555">
    <property type="term" value="P:cell wall organization"/>
    <property type="evidence" value="ECO:0007669"/>
    <property type="project" value="UniProtKB-KW"/>
</dbReference>
<comment type="similarity">
    <text evidence="3">Belongs to the transpeptidase family.</text>
</comment>
<dbReference type="Gene3D" id="3.90.1310.10">
    <property type="entry name" value="Penicillin-binding protein 2a (Domain 2)"/>
    <property type="match status" value="2"/>
</dbReference>
<evidence type="ECO:0000313" key="14">
    <source>
        <dbReference type="EMBL" id="CRL36677.1"/>
    </source>
</evidence>
<dbReference type="GO" id="GO:0005886">
    <property type="term" value="C:plasma membrane"/>
    <property type="evidence" value="ECO:0007669"/>
    <property type="project" value="UniProtKB-SubCell"/>
</dbReference>
<accession>A0A0M6WIU0</accession>
<dbReference type="InterPro" id="IPR012338">
    <property type="entry name" value="Beta-lactam/transpept-like"/>
</dbReference>
<sequence length="940" mass="104309">MIYDIKDFLKKFFSSRLFVLAAVIIFMFALLAERVFTLQIIKGADYQKNFIMLIKKPLSIEASRGNIYDVNGELLAYNQLAYSVVISDNGSYSSTKEHNRLLNKELNEIINVIKNNGGSIYNDFPVVLNDDGTYSFTFTSETSKKRFLSDVFGKKYDKLEYNKALGFDEANASAQNIIDFLSSNQNECFDISSKYDTQATYDIVVMRYAIKQNRFTKYKTTTIAKDVNDSIVAYVNEHSDTLTGISVEEDTIRKYNYPEYISSLIGYTGKISTDEYNELSKDDDSYTQNDMVGKSGLEQYYESYLRGKNGEKQVYVNNVGKINEVISQENPVSGNDVYLSIDIKLQEATYKLLEQEIAGIVYSKIKSGEIPISDVYFALINNNVVDLTHFNASDASATEQAIYNSFSGQLQNALSTIDSELESGTSGTASMSEQTLDYFTCVMSVLNDDGLLLSKQIDTSDSTYASWKAGTLSPRDYLKYCISKQWIDITKLDVDQKYADSSEIYTALCSYIRDAMTDNKDFAKIIYKYMVNSGAVTGQQLCLLLFDQGVLDYDDATVSNIANGSISPYAFLMDKINNIEITPAQLALDPCTGSCVITDVKTGQLKALVSYPGYDNNKLANTVDADYYQSLREDKSNPLWNYATQEQTAPGSTFKMVSSTAGLAEGVIDTSSKINCTGIFTEISNQPKCWIYPGAHGMDNVSEALRDSCNVFFYTTGFRLASKDTGSYDDENGMKYIQKYASIYGLDQKSGVEIVEKTPSIATQYPVMAAIGQSNNNFTTISLSRYVTAVASGKLYDYKLMNKIVNADGKTVKQYDSKSTDISGTLTQSQWDAIHQGMRMVVEDLHDVFGGFTGVEVSGKTGTAQQVETRPNHALFVGYAPSSNPEITIATRISYGYSSHNAAAASRNIISYYYNLESLDDLLAVKAEGVNSSGSSARTD</sequence>
<dbReference type="GO" id="GO:0008658">
    <property type="term" value="F:penicillin binding"/>
    <property type="evidence" value="ECO:0007669"/>
    <property type="project" value="InterPro"/>
</dbReference>
<evidence type="ECO:0000256" key="3">
    <source>
        <dbReference type="ARBA" id="ARBA00007171"/>
    </source>
</evidence>
<evidence type="ECO:0000259" key="13">
    <source>
        <dbReference type="Pfam" id="PF03717"/>
    </source>
</evidence>
<evidence type="ECO:0000256" key="11">
    <source>
        <dbReference type="SAM" id="Phobius"/>
    </source>
</evidence>
<keyword evidence="4" id="KW-1003">Cell membrane</keyword>
<proteinExistence type="inferred from homology"/>
<gene>
    <name evidence="14" type="ORF">T1815_13891</name>
</gene>
<evidence type="ECO:0000256" key="1">
    <source>
        <dbReference type="ARBA" id="ARBA00004167"/>
    </source>
</evidence>
<dbReference type="Pfam" id="PF00905">
    <property type="entry name" value="Transpeptidase"/>
    <property type="match status" value="1"/>
</dbReference>